<dbReference type="SMART" id="SM00388">
    <property type="entry name" value="HisKA"/>
    <property type="match status" value="1"/>
</dbReference>
<comment type="catalytic activity">
    <reaction evidence="1">
        <text>ATP + protein L-histidine = ADP + protein N-phospho-L-histidine.</text>
        <dbReference type="EC" id="2.7.13.3"/>
    </reaction>
</comment>
<proteinExistence type="predicted"/>
<dbReference type="SUPFAM" id="SSF55874">
    <property type="entry name" value="ATPase domain of HSP90 chaperone/DNA topoisomerase II/histidine kinase"/>
    <property type="match status" value="1"/>
</dbReference>
<reference evidence="12 13" key="1">
    <citation type="submission" date="2020-04" db="EMBL/GenBank/DDBJ databases">
        <title>A Flavivirga sp. nov.</title>
        <authorList>
            <person name="Sun X."/>
        </authorList>
    </citation>
    <scope>NUCLEOTIDE SEQUENCE [LARGE SCALE GENOMIC DNA]</scope>
    <source>
        <strain evidence="12 13">Y03</strain>
    </source>
</reference>
<evidence type="ECO:0000256" key="1">
    <source>
        <dbReference type="ARBA" id="ARBA00000085"/>
    </source>
</evidence>
<accession>A0ABX1RTX7</accession>
<gene>
    <name evidence="12" type="ORF">HHX25_00040</name>
</gene>
<name>A0ABX1RTX7_9FLAO</name>
<evidence type="ECO:0000256" key="5">
    <source>
        <dbReference type="ARBA" id="ARBA00022679"/>
    </source>
</evidence>
<evidence type="ECO:0000256" key="4">
    <source>
        <dbReference type="ARBA" id="ARBA00022475"/>
    </source>
</evidence>
<feature type="domain" description="Histidine kinase" evidence="11">
    <location>
        <begin position="217"/>
        <end position="416"/>
    </location>
</feature>
<dbReference type="Gene3D" id="1.10.287.130">
    <property type="match status" value="1"/>
</dbReference>
<sequence length="416" mass="48027">MSRKKKVKLLKKTTRSFFTYSLTAMLLSVVALYFITQYIIDDETQESLNSAAFRIEKLIEKDGSLINIHPIINTEKVTNLKSQNIKDTLLYDPAEEELEPYMELTKYREINGHSYKISVRAKMVELHDVLQAIVLSSIIFLTVFLSLYYLNKKNIESVWKPFFDNLTKIKGFSIQDKQSIDFEDTDIEEFSELNTEIKALTNKVIADYENLKHFTEDISHEIQTPLAIIQAKIDNAFDENQINEKQYSLLIDISNNARRLATLNKKLILLAKIENQQFKSSNKIDFTAVLKKSIENFDGLSELPILTKEMTPIEIYFDEYLAGVIADNLISNAIKYTTSGGEIIIKATNNQFIISNTGKTPIKNPEKLYNRFYKENTTKKSLGLGLAIVKKICDRFGHTIYYSFDDYKHVFKLTFK</sequence>
<protein>
    <recommendedName>
        <fullName evidence="3">histidine kinase</fullName>
        <ecNumber evidence="3">2.7.13.3</ecNumber>
    </recommendedName>
</protein>
<evidence type="ECO:0000313" key="13">
    <source>
        <dbReference type="Proteomes" id="UP000746690"/>
    </source>
</evidence>
<dbReference type="SUPFAM" id="SSF47384">
    <property type="entry name" value="Homodimeric domain of signal transducing histidine kinase"/>
    <property type="match status" value="1"/>
</dbReference>
<keyword evidence="4" id="KW-1003">Cell membrane</keyword>
<keyword evidence="8 10" id="KW-1133">Transmembrane helix</keyword>
<keyword evidence="13" id="KW-1185">Reference proteome</keyword>
<keyword evidence="9 10" id="KW-0472">Membrane</keyword>
<evidence type="ECO:0000256" key="9">
    <source>
        <dbReference type="ARBA" id="ARBA00023136"/>
    </source>
</evidence>
<dbReference type="Proteomes" id="UP000746690">
    <property type="component" value="Unassembled WGS sequence"/>
</dbReference>
<keyword evidence="6 10" id="KW-0812">Transmembrane</keyword>
<dbReference type="Pfam" id="PF02518">
    <property type="entry name" value="HATPase_c"/>
    <property type="match status" value="1"/>
</dbReference>
<dbReference type="EC" id="2.7.13.3" evidence="3"/>
<dbReference type="PROSITE" id="PS50109">
    <property type="entry name" value="HIS_KIN"/>
    <property type="match status" value="1"/>
</dbReference>
<dbReference type="SMART" id="SM00387">
    <property type="entry name" value="HATPase_c"/>
    <property type="match status" value="1"/>
</dbReference>
<dbReference type="Pfam" id="PF00512">
    <property type="entry name" value="HisKA"/>
    <property type="match status" value="1"/>
</dbReference>
<dbReference type="InterPro" id="IPR003594">
    <property type="entry name" value="HATPase_dom"/>
</dbReference>
<dbReference type="PANTHER" id="PTHR45453">
    <property type="entry name" value="PHOSPHATE REGULON SENSOR PROTEIN PHOR"/>
    <property type="match status" value="1"/>
</dbReference>
<dbReference type="InterPro" id="IPR036097">
    <property type="entry name" value="HisK_dim/P_sf"/>
</dbReference>
<evidence type="ECO:0000256" key="10">
    <source>
        <dbReference type="SAM" id="Phobius"/>
    </source>
</evidence>
<feature type="transmembrane region" description="Helical" evidence="10">
    <location>
        <begin position="129"/>
        <end position="150"/>
    </location>
</feature>
<dbReference type="InterPro" id="IPR036890">
    <property type="entry name" value="HATPase_C_sf"/>
</dbReference>
<dbReference type="RefSeq" id="WP_169668784.1">
    <property type="nucleotide sequence ID" value="NZ_JABBHF010000001.1"/>
</dbReference>
<dbReference type="CDD" id="cd00075">
    <property type="entry name" value="HATPase"/>
    <property type="match status" value="1"/>
</dbReference>
<dbReference type="EMBL" id="JABBHF010000001">
    <property type="protein sequence ID" value="NMH85882.1"/>
    <property type="molecule type" value="Genomic_DNA"/>
</dbReference>
<evidence type="ECO:0000259" key="11">
    <source>
        <dbReference type="PROSITE" id="PS50109"/>
    </source>
</evidence>
<dbReference type="InterPro" id="IPR003661">
    <property type="entry name" value="HisK_dim/P_dom"/>
</dbReference>
<organism evidence="12 13">
    <name type="scientific">Flavivirga algicola</name>
    <dbReference type="NCBI Taxonomy" id="2729136"/>
    <lineage>
        <taxon>Bacteria</taxon>
        <taxon>Pseudomonadati</taxon>
        <taxon>Bacteroidota</taxon>
        <taxon>Flavobacteriia</taxon>
        <taxon>Flavobacteriales</taxon>
        <taxon>Flavobacteriaceae</taxon>
        <taxon>Flavivirga</taxon>
    </lineage>
</organism>
<dbReference type="Gene3D" id="3.30.565.10">
    <property type="entry name" value="Histidine kinase-like ATPase, C-terminal domain"/>
    <property type="match status" value="1"/>
</dbReference>
<evidence type="ECO:0000256" key="2">
    <source>
        <dbReference type="ARBA" id="ARBA00004651"/>
    </source>
</evidence>
<keyword evidence="7 12" id="KW-0418">Kinase</keyword>
<dbReference type="CDD" id="cd00082">
    <property type="entry name" value="HisKA"/>
    <property type="match status" value="1"/>
</dbReference>
<comment type="subcellular location">
    <subcellularLocation>
        <location evidence="2">Cell membrane</location>
        <topology evidence="2">Multi-pass membrane protein</topology>
    </subcellularLocation>
</comment>
<dbReference type="PANTHER" id="PTHR45453:SF2">
    <property type="entry name" value="HISTIDINE KINASE"/>
    <property type="match status" value="1"/>
</dbReference>
<comment type="caution">
    <text evidence="12">The sequence shown here is derived from an EMBL/GenBank/DDBJ whole genome shotgun (WGS) entry which is preliminary data.</text>
</comment>
<evidence type="ECO:0000313" key="12">
    <source>
        <dbReference type="EMBL" id="NMH85882.1"/>
    </source>
</evidence>
<dbReference type="InterPro" id="IPR005467">
    <property type="entry name" value="His_kinase_dom"/>
</dbReference>
<feature type="transmembrane region" description="Helical" evidence="10">
    <location>
        <begin position="20"/>
        <end position="40"/>
    </location>
</feature>
<evidence type="ECO:0000256" key="8">
    <source>
        <dbReference type="ARBA" id="ARBA00022989"/>
    </source>
</evidence>
<evidence type="ECO:0000256" key="6">
    <source>
        <dbReference type="ARBA" id="ARBA00022692"/>
    </source>
</evidence>
<dbReference type="GO" id="GO:0016301">
    <property type="term" value="F:kinase activity"/>
    <property type="evidence" value="ECO:0007669"/>
    <property type="project" value="UniProtKB-KW"/>
</dbReference>
<keyword evidence="5" id="KW-0808">Transferase</keyword>
<evidence type="ECO:0000256" key="7">
    <source>
        <dbReference type="ARBA" id="ARBA00022777"/>
    </source>
</evidence>
<evidence type="ECO:0000256" key="3">
    <source>
        <dbReference type="ARBA" id="ARBA00012438"/>
    </source>
</evidence>
<dbReference type="InterPro" id="IPR050351">
    <property type="entry name" value="BphY/WalK/GraS-like"/>
</dbReference>